<dbReference type="InterPro" id="IPR013762">
    <property type="entry name" value="Integrase-like_cat_sf"/>
</dbReference>
<dbReference type="InterPro" id="IPR011010">
    <property type="entry name" value="DNA_brk_join_enz"/>
</dbReference>
<sequence>MGFPSIHVTGHSFRRGAAQHAYDIGFTREQIKKLGRWSSDAVDRYFTSTNPDQLFTLQQRFARRSLRTPNNTKTSTNDIGARGTFGRRQREACHTASHHSDSPQQLPAYVVETGKVNGTRCVSVAIPLITSTVPPTS</sequence>
<dbReference type="OrthoDB" id="5149081at2759"/>
<dbReference type="GO" id="GO:0006310">
    <property type="term" value="P:DNA recombination"/>
    <property type="evidence" value="ECO:0007669"/>
    <property type="project" value="UniProtKB-KW"/>
</dbReference>
<comment type="caution">
    <text evidence="2">The sequence shown here is derived from an EMBL/GenBank/DDBJ whole genome shotgun (WGS) entry which is preliminary data.</text>
</comment>
<name>M1VWC8_CLAP2</name>
<dbReference type="HOGENOM" id="CLU_1864918_0_0_1"/>
<evidence type="ECO:0000313" key="2">
    <source>
        <dbReference type="EMBL" id="CCE31047.1"/>
    </source>
</evidence>
<evidence type="ECO:0000313" key="3">
    <source>
        <dbReference type="Proteomes" id="UP000016801"/>
    </source>
</evidence>
<dbReference type="VEuPathDB" id="FungiDB:CPUR_04898"/>
<evidence type="ECO:0000256" key="1">
    <source>
        <dbReference type="ARBA" id="ARBA00023172"/>
    </source>
</evidence>
<dbReference type="EMBL" id="CAGA01000027">
    <property type="protein sequence ID" value="CCE31047.1"/>
    <property type="molecule type" value="Genomic_DNA"/>
</dbReference>
<keyword evidence="1" id="KW-0233">DNA recombination</keyword>
<dbReference type="GO" id="GO:0015074">
    <property type="term" value="P:DNA integration"/>
    <property type="evidence" value="ECO:0007669"/>
    <property type="project" value="InterPro"/>
</dbReference>
<dbReference type="Gene3D" id="1.10.443.10">
    <property type="entry name" value="Intergrase catalytic core"/>
    <property type="match status" value="1"/>
</dbReference>
<proteinExistence type="predicted"/>
<protein>
    <recommendedName>
        <fullName evidence="4">Tyr recombinase domain-containing protein</fullName>
    </recommendedName>
</protein>
<dbReference type="AlphaFoldDB" id="M1VWC8"/>
<accession>M1VWC8</accession>
<dbReference type="GO" id="GO:0003677">
    <property type="term" value="F:DNA binding"/>
    <property type="evidence" value="ECO:0007669"/>
    <property type="project" value="InterPro"/>
</dbReference>
<gene>
    <name evidence="2" type="ORF">CPUR_04898</name>
</gene>
<evidence type="ECO:0008006" key="4">
    <source>
        <dbReference type="Google" id="ProtNLM"/>
    </source>
</evidence>
<reference evidence="2 3" key="1">
    <citation type="journal article" date="2013" name="PLoS Genet.">
        <title>Plant-symbiotic fungi as chemical engineers: Multi-genome analysis of the Clavicipitaceae reveals dynamics of alkaloid loci.</title>
        <authorList>
            <person name="Schardl C.L."/>
            <person name="Young C.A."/>
            <person name="Hesse U."/>
            <person name="Amyotte S.G."/>
            <person name="Andreeva K."/>
            <person name="Calie P.J."/>
            <person name="Fleetwood D.J."/>
            <person name="Haws D.C."/>
            <person name="Moore N."/>
            <person name="Oeser B."/>
            <person name="Panaccione D.G."/>
            <person name="Schweri K.K."/>
            <person name="Voisey C.R."/>
            <person name="Farman M.L."/>
            <person name="Jaromczyk J.W."/>
            <person name="Roe B.A."/>
            <person name="O'Sullivan D.M."/>
            <person name="Scott B."/>
            <person name="Tudzynski P."/>
            <person name="An Z."/>
            <person name="Arnaoudova E.G."/>
            <person name="Bullock C.T."/>
            <person name="Charlton N.D."/>
            <person name="Chen L."/>
            <person name="Cox M."/>
            <person name="Dinkins R.D."/>
            <person name="Florea S."/>
            <person name="Glenn A.E."/>
            <person name="Gordon A."/>
            <person name="Gueldener U."/>
            <person name="Harris D.R."/>
            <person name="Hollin W."/>
            <person name="Jaromczyk J."/>
            <person name="Johnson R.D."/>
            <person name="Khan A.K."/>
            <person name="Leistner E."/>
            <person name="Leuchtmann A."/>
            <person name="Li C."/>
            <person name="Liu J."/>
            <person name="Liu J."/>
            <person name="Liu M."/>
            <person name="Mace W."/>
            <person name="Machado C."/>
            <person name="Nagabhyru P."/>
            <person name="Pan J."/>
            <person name="Schmid J."/>
            <person name="Sugawara K."/>
            <person name="Steiner U."/>
            <person name="Takach J.E."/>
            <person name="Tanaka E."/>
            <person name="Webb J.S."/>
            <person name="Wilson E.V."/>
            <person name="Wiseman J.L."/>
            <person name="Yoshida R."/>
            <person name="Zeng Z."/>
        </authorList>
    </citation>
    <scope>NUCLEOTIDE SEQUENCE [LARGE SCALE GENOMIC DNA]</scope>
    <source>
        <strain evidence="2 3">20.1</strain>
    </source>
</reference>
<dbReference type="SUPFAM" id="SSF56349">
    <property type="entry name" value="DNA breaking-rejoining enzymes"/>
    <property type="match status" value="1"/>
</dbReference>
<keyword evidence="3" id="KW-1185">Reference proteome</keyword>
<organism evidence="2 3">
    <name type="scientific">Claviceps purpurea (strain 20.1)</name>
    <name type="common">Ergot fungus</name>
    <name type="synonym">Sphacelia segetum</name>
    <dbReference type="NCBI Taxonomy" id="1111077"/>
    <lineage>
        <taxon>Eukaryota</taxon>
        <taxon>Fungi</taxon>
        <taxon>Dikarya</taxon>
        <taxon>Ascomycota</taxon>
        <taxon>Pezizomycotina</taxon>
        <taxon>Sordariomycetes</taxon>
        <taxon>Hypocreomycetidae</taxon>
        <taxon>Hypocreales</taxon>
        <taxon>Clavicipitaceae</taxon>
        <taxon>Claviceps</taxon>
    </lineage>
</organism>
<dbReference type="Proteomes" id="UP000016801">
    <property type="component" value="Unassembled WGS sequence"/>
</dbReference>